<feature type="non-terminal residue" evidence="2">
    <location>
        <position position="323"/>
    </location>
</feature>
<evidence type="ECO:0000256" key="1">
    <source>
        <dbReference type="SAM" id="MobiDB-lite"/>
    </source>
</evidence>
<feature type="region of interest" description="Disordered" evidence="1">
    <location>
        <begin position="216"/>
        <end position="240"/>
    </location>
</feature>
<reference evidence="2 3" key="1">
    <citation type="submission" date="2024-02" db="EMBL/GenBank/DDBJ databases">
        <title>A draft genome for the cacao thread blight pathogen Marasmius crinis-equi.</title>
        <authorList>
            <person name="Cohen S.P."/>
            <person name="Baruah I.K."/>
            <person name="Amoako-Attah I."/>
            <person name="Bukari Y."/>
            <person name="Meinhardt L.W."/>
            <person name="Bailey B.A."/>
        </authorList>
    </citation>
    <scope>NUCLEOTIDE SEQUENCE [LARGE SCALE GENOMIC DNA]</scope>
    <source>
        <strain evidence="2 3">GH-76</strain>
    </source>
</reference>
<accession>A0ABR3EZE6</accession>
<sequence>MPRLKRRLEQEEDTPRTKKRIEDHTGKVCEDHALKDEERSEVLRFSQLNERERSITLYAGIVGLKSTMGRAEKSKAAKVLMDSGWKSKLLESVTVCLLSPDITAYLDGTPEVLMKLIGSEREYFHLPDEVFNNQQHYKVLKTLVIKALADVRAGIKGKLAASFKPKKIGKGNAPLVPVNISLLCGSLTKAGIEIKGELWAQIAFLRFLLRKFNRGHRKAPDGSSLPAEELGTPDASSSSESSSVITSYQFHQFWDFVDAELVKTRQRALKEGRSLIGQQQKLAQFFQIILAQDLCDFPSTFTQEPNRTPVQLPWQQRFAKAMA</sequence>
<dbReference type="EMBL" id="JBAHYK010001369">
    <property type="protein sequence ID" value="KAL0568307.1"/>
    <property type="molecule type" value="Genomic_DNA"/>
</dbReference>
<protein>
    <submittedName>
        <fullName evidence="2">Uncharacterized protein</fullName>
    </submittedName>
</protein>
<feature type="compositionally biased region" description="Basic and acidic residues" evidence="1">
    <location>
        <begin position="7"/>
        <end position="25"/>
    </location>
</feature>
<organism evidence="2 3">
    <name type="scientific">Marasmius crinis-equi</name>
    <dbReference type="NCBI Taxonomy" id="585013"/>
    <lineage>
        <taxon>Eukaryota</taxon>
        <taxon>Fungi</taxon>
        <taxon>Dikarya</taxon>
        <taxon>Basidiomycota</taxon>
        <taxon>Agaricomycotina</taxon>
        <taxon>Agaricomycetes</taxon>
        <taxon>Agaricomycetidae</taxon>
        <taxon>Agaricales</taxon>
        <taxon>Marasmiineae</taxon>
        <taxon>Marasmiaceae</taxon>
        <taxon>Marasmius</taxon>
    </lineage>
</organism>
<comment type="caution">
    <text evidence="2">The sequence shown here is derived from an EMBL/GenBank/DDBJ whole genome shotgun (WGS) entry which is preliminary data.</text>
</comment>
<proteinExistence type="predicted"/>
<keyword evidence="3" id="KW-1185">Reference proteome</keyword>
<evidence type="ECO:0000313" key="2">
    <source>
        <dbReference type="EMBL" id="KAL0568307.1"/>
    </source>
</evidence>
<feature type="region of interest" description="Disordered" evidence="1">
    <location>
        <begin position="1"/>
        <end position="25"/>
    </location>
</feature>
<dbReference type="Proteomes" id="UP001465976">
    <property type="component" value="Unassembled WGS sequence"/>
</dbReference>
<name>A0ABR3EZE6_9AGAR</name>
<gene>
    <name evidence="2" type="ORF">V5O48_013687</name>
</gene>
<evidence type="ECO:0000313" key="3">
    <source>
        <dbReference type="Proteomes" id="UP001465976"/>
    </source>
</evidence>